<reference evidence="2" key="1">
    <citation type="submission" date="2020-05" db="EMBL/GenBank/DDBJ databases">
        <authorList>
            <person name="Chiriac C."/>
            <person name="Salcher M."/>
            <person name="Ghai R."/>
            <person name="Kavagutti S V."/>
        </authorList>
    </citation>
    <scope>NUCLEOTIDE SEQUENCE</scope>
</reference>
<proteinExistence type="predicted"/>
<accession>A0A6J6TQW3</accession>
<feature type="transmembrane region" description="Helical" evidence="1">
    <location>
        <begin position="25"/>
        <end position="49"/>
    </location>
</feature>
<keyword evidence="1" id="KW-1133">Transmembrane helix</keyword>
<dbReference type="AlphaFoldDB" id="A0A6J6TQW3"/>
<evidence type="ECO:0000256" key="1">
    <source>
        <dbReference type="SAM" id="Phobius"/>
    </source>
</evidence>
<protein>
    <submittedName>
        <fullName evidence="2">Unannotated protein</fullName>
    </submittedName>
</protein>
<keyword evidence="1" id="KW-0812">Transmembrane</keyword>
<gene>
    <name evidence="2" type="ORF">UFOPK2761_01849</name>
</gene>
<name>A0A6J6TQW3_9ZZZZ</name>
<keyword evidence="1" id="KW-0472">Membrane</keyword>
<evidence type="ECO:0000313" key="2">
    <source>
        <dbReference type="EMBL" id="CAB4748957.1"/>
    </source>
</evidence>
<dbReference type="EMBL" id="CAEZYQ010000013">
    <property type="protein sequence ID" value="CAB4748957.1"/>
    <property type="molecule type" value="Genomic_DNA"/>
</dbReference>
<organism evidence="2">
    <name type="scientific">freshwater metagenome</name>
    <dbReference type="NCBI Taxonomy" id="449393"/>
    <lineage>
        <taxon>unclassified sequences</taxon>
        <taxon>metagenomes</taxon>
        <taxon>ecological metagenomes</taxon>
    </lineage>
</organism>
<sequence length="57" mass="5751">MSPSTQPVPTHVVRRRPALVDGASVAAAGLVQAAILLASPAVGHGMVAVRSLRQPQG</sequence>